<dbReference type="InterPro" id="IPR019897">
    <property type="entry name" value="RidA_CS"/>
</dbReference>
<dbReference type="Gene3D" id="3.30.1330.40">
    <property type="entry name" value="RutC-like"/>
    <property type="match status" value="1"/>
</dbReference>
<dbReference type="InParanoid" id="A0A0V0QWH1"/>
<comment type="caution">
    <text evidence="2">The sequence shown here is derived from an EMBL/GenBank/DDBJ whole genome shotgun (WGS) entry which is preliminary data.</text>
</comment>
<dbReference type="InterPro" id="IPR006056">
    <property type="entry name" value="RidA"/>
</dbReference>
<keyword evidence="3" id="KW-1185">Reference proteome</keyword>
<dbReference type="OMA" id="VKLNIFM"/>
<dbReference type="InterPro" id="IPR035959">
    <property type="entry name" value="RutC-like_sf"/>
</dbReference>
<dbReference type="GO" id="GO:0019239">
    <property type="term" value="F:deaminase activity"/>
    <property type="evidence" value="ECO:0007669"/>
    <property type="project" value="TreeGrafter"/>
</dbReference>
<accession>A0A0V0QWH1</accession>
<dbReference type="PANTHER" id="PTHR11803">
    <property type="entry name" value="2-IMINOBUTANOATE/2-IMINOPROPANOATE DEAMINASE RIDA"/>
    <property type="match status" value="1"/>
</dbReference>
<reference evidence="2 3" key="1">
    <citation type="journal article" date="2015" name="Sci. Rep.">
        <title>Genome of the facultative scuticociliatosis pathogen Pseudocohnilembus persalinus provides insight into its virulence through horizontal gene transfer.</title>
        <authorList>
            <person name="Xiong J."/>
            <person name="Wang G."/>
            <person name="Cheng J."/>
            <person name="Tian M."/>
            <person name="Pan X."/>
            <person name="Warren A."/>
            <person name="Jiang C."/>
            <person name="Yuan D."/>
            <person name="Miao W."/>
        </authorList>
    </citation>
    <scope>NUCLEOTIDE SEQUENCE [LARGE SCALE GENOMIC DNA]</scope>
    <source>
        <strain evidence="2">36N120E</strain>
    </source>
</reference>
<sequence length="149" mass="16451">MAEPQIQKKVKKNPVDYMQDVVTDKAPKAIGPYVQGKILNPGAKLFYSSGVIPMIPETGELVSQDITEQSERVLQSIGGILQDAGSDYQYVLKSMIFLDDMDNFAKFNEVYSKYFGGESKPARSCVAVKTLPKNVKVEMEVIAIVPEDA</sequence>
<dbReference type="SUPFAM" id="SSF55298">
    <property type="entry name" value="YjgF-like"/>
    <property type="match status" value="1"/>
</dbReference>
<name>A0A0V0QWH1_PSEPJ</name>
<evidence type="ECO:0000313" key="3">
    <source>
        <dbReference type="Proteomes" id="UP000054937"/>
    </source>
</evidence>
<dbReference type="NCBIfam" id="TIGR00004">
    <property type="entry name" value="Rid family detoxifying hydrolase"/>
    <property type="match status" value="1"/>
</dbReference>
<proteinExistence type="inferred from homology"/>
<dbReference type="OrthoDB" id="309640at2759"/>
<dbReference type="AlphaFoldDB" id="A0A0V0QWH1"/>
<dbReference type="FunFam" id="3.30.1330.40:FF:000001">
    <property type="entry name" value="L-PSP family endoribonuclease"/>
    <property type="match status" value="1"/>
</dbReference>
<evidence type="ECO:0000313" key="2">
    <source>
        <dbReference type="EMBL" id="KRX06716.1"/>
    </source>
</evidence>
<dbReference type="Proteomes" id="UP000054937">
    <property type="component" value="Unassembled WGS sequence"/>
</dbReference>
<dbReference type="CDD" id="cd00448">
    <property type="entry name" value="YjgF_YER057c_UK114_family"/>
    <property type="match status" value="1"/>
</dbReference>
<gene>
    <name evidence="2" type="ORF">PPERSA_09118</name>
</gene>
<dbReference type="PROSITE" id="PS01094">
    <property type="entry name" value="UPF0076"/>
    <property type="match status" value="1"/>
</dbReference>
<dbReference type="InterPro" id="IPR006175">
    <property type="entry name" value="YjgF/YER057c/UK114"/>
</dbReference>
<dbReference type="Pfam" id="PF01042">
    <property type="entry name" value="Ribonuc_L-PSP"/>
    <property type="match status" value="1"/>
</dbReference>
<dbReference type="PANTHER" id="PTHR11803:SF39">
    <property type="entry name" value="2-IMINOBUTANOATE_2-IMINOPROPANOATE DEAMINASE"/>
    <property type="match status" value="1"/>
</dbReference>
<dbReference type="GO" id="GO:0005829">
    <property type="term" value="C:cytosol"/>
    <property type="evidence" value="ECO:0007669"/>
    <property type="project" value="TreeGrafter"/>
</dbReference>
<protein>
    <submittedName>
        <fullName evidence="2">Endoribonuclease L-PSP/chorismate mutase-like protein</fullName>
    </submittedName>
</protein>
<comment type="similarity">
    <text evidence="1">Belongs to the RutC family.</text>
</comment>
<dbReference type="EMBL" id="LDAU01000092">
    <property type="protein sequence ID" value="KRX06716.1"/>
    <property type="molecule type" value="Genomic_DNA"/>
</dbReference>
<evidence type="ECO:0000256" key="1">
    <source>
        <dbReference type="ARBA" id="ARBA00010552"/>
    </source>
</evidence>
<organism evidence="2 3">
    <name type="scientific">Pseudocohnilembus persalinus</name>
    <name type="common">Ciliate</name>
    <dbReference type="NCBI Taxonomy" id="266149"/>
    <lineage>
        <taxon>Eukaryota</taxon>
        <taxon>Sar</taxon>
        <taxon>Alveolata</taxon>
        <taxon>Ciliophora</taxon>
        <taxon>Intramacronucleata</taxon>
        <taxon>Oligohymenophorea</taxon>
        <taxon>Scuticociliatia</taxon>
        <taxon>Philasterida</taxon>
        <taxon>Pseudocohnilembidae</taxon>
        <taxon>Pseudocohnilembus</taxon>
    </lineage>
</organism>